<feature type="compositionally biased region" description="Low complexity" evidence="1">
    <location>
        <begin position="7"/>
        <end position="29"/>
    </location>
</feature>
<dbReference type="Proteomes" id="UP001431313">
    <property type="component" value="Unassembled WGS sequence"/>
</dbReference>
<keyword evidence="2" id="KW-0472">Membrane</keyword>
<evidence type="ECO:0000313" key="3">
    <source>
        <dbReference type="EMBL" id="MCS0635738.1"/>
    </source>
</evidence>
<accession>A0ABT2CED4</accession>
<protein>
    <submittedName>
        <fullName evidence="3">DUF5819 family protein</fullName>
    </submittedName>
</protein>
<comment type="caution">
    <text evidence="3">The sequence shown here is derived from an EMBL/GenBank/DDBJ whole genome shotgun (WGS) entry which is preliminary data.</text>
</comment>
<organism evidence="3 4">
    <name type="scientific">Streptomyces pyxinae</name>
    <dbReference type="NCBI Taxonomy" id="2970734"/>
    <lineage>
        <taxon>Bacteria</taxon>
        <taxon>Bacillati</taxon>
        <taxon>Actinomycetota</taxon>
        <taxon>Actinomycetes</taxon>
        <taxon>Kitasatosporales</taxon>
        <taxon>Streptomycetaceae</taxon>
        <taxon>Streptomyces</taxon>
    </lineage>
</organism>
<evidence type="ECO:0000256" key="2">
    <source>
        <dbReference type="SAM" id="Phobius"/>
    </source>
</evidence>
<feature type="transmembrane region" description="Helical" evidence="2">
    <location>
        <begin position="43"/>
        <end position="65"/>
    </location>
</feature>
<evidence type="ECO:0000313" key="4">
    <source>
        <dbReference type="Proteomes" id="UP001431313"/>
    </source>
</evidence>
<keyword evidence="2" id="KW-1133">Transmembrane helix</keyword>
<keyword evidence="2" id="KW-0812">Transmembrane</keyword>
<reference evidence="3" key="1">
    <citation type="submission" date="2022-08" db="EMBL/GenBank/DDBJ databases">
        <authorList>
            <person name="Somphong A."/>
            <person name="Phongsopitanun W."/>
        </authorList>
    </citation>
    <scope>NUCLEOTIDE SEQUENCE</scope>
    <source>
        <strain evidence="3">LP05-1</strain>
    </source>
</reference>
<dbReference type="Pfam" id="PF19136">
    <property type="entry name" value="DUF5819"/>
    <property type="match status" value="1"/>
</dbReference>
<dbReference type="EMBL" id="JANUGQ010000005">
    <property type="protein sequence ID" value="MCS0635738.1"/>
    <property type="molecule type" value="Genomic_DNA"/>
</dbReference>
<dbReference type="RefSeq" id="WP_258786622.1">
    <property type="nucleotide sequence ID" value="NZ_JANUGQ010000005.1"/>
</dbReference>
<proteinExistence type="predicted"/>
<gene>
    <name evidence="3" type="ORF">NX801_08685</name>
</gene>
<keyword evidence="4" id="KW-1185">Reference proteome</keyword>
<evidence type="ECO:0000256" key="1">
    <source>
        <dbReference type="SAM" id="MobiDB-lite"/>
    </source>
</evidence>
<sequence length="242" mass="25808">MGGGGPSDAAGSPPEGAGEPPGGVPASGALRDRLSDRTPAQRVIAGTATVLVALALVLHTVATFLTVAPANAVTAGQGDRVRAYMGPEFKQSWQLFSPDITRTMDRVYARRQLRAPDGSVTTTDWTDLTGADLDELRGNLMPSRIRQQLNNAWSTLAGSHDAAQRPLGQRGLDSEQYLKRLALTRTPAPPAGSRVVRLQFRDIVTTVPAPPWQQSQAVPEPTVRTTPWWPVGPADLAEGHRA</sequence>
<name>A0ABT2CED4_9ACTN</name>
<feature type="region of interest" description="Disordered" evidence="1">
    <location>
        <begin position="1"/>
        <end position="31"/>
    </location>
</feature>
<dbReference type="InterPro" id="IPR043857">
    <property type="entry name" value="DUF5819"/>
</dbReference>